<dbReference type="Proteomes" id="UP000321393">
    <property type="component" value="Unassembled WGS sequence"/>
</dbReference>
<keyword evidence="4 12" id="KW-0349">Heme</keyword>
<evidence type="ECO:0000256" key="11">
    <source>
        <dbReference type="ARBA" id="ARBA00023136"/>
    </source>
</evidence>
<evidence type="ECO:0000256" key="7">
    <source>
        <dbReference type="ARBA" id="ARBA00022989"/>
    </source>
</evidence>
<evidence type="ECO:0000256" key="6">
    <source>
        <dbReference type="ARBA" id="ARBA00022723"/>
    </source>
</evidence>
<proteinExistence type="inferred from homology"/>
<feature type="binding site" description="axial binding residue" evidence="12">
    <location>
        <position position="416"/>
    </location>
    <ligand>
        <name>heme</name>
        <dbReference type="ChEBI" id="CHEBI:30413"/>
    </ligand>
    <ligandPart>
        <name>Fe</name>
        <dbReference type="ChEBI" id="CHEBI:18248"/>
    </ligandPart>
</feature>
<evidence type="ECO:0000256" key="2">
    <source>
        <dbReference type="ARBA" id="ARBA00004167"/>
    </source>
</evidence>
<keyword evidence="9 12" id="KW-0408">Iron</keyword>
<dbReference type="PRINTS" id="PR00385">
    <property type="entry name" value="P450"/>
</dbReference>
<evidence type="ECO:0000256" key="12">
    <source>
        <dbReference type="PIRSR" id="PIRSR602401-1"/>
    </source>
</evidence>
<keyword evidence="10 13" id="KW-0503">Monooxygenase</keyword>
<dbReference type="Proteomes" id="UP000321947">
    <property type="component" value="Unassembled WGS sequence"/>
</dbReference>
<evidence type="ECO:0000313" key="16">
    <source>
        <dbReference type="Proteomes" id="UP000321393"/>
    </source>
</evidence>
<evidence type="ECO:0000256" key="4">
    <source>
        <dbReference type="ARBA" id="ARBA00022617"/>
    </source>
</evidence>
<evidence type="ECO:0000256" key="5">
    <source>
        <dbReference type="ARBA" id="ARBA00022692"/>
    </source>
</evidence>
<evidence type="ECO:0000313" key="14">
    <source>
        <dbReference type="EMBL" id="KAA0043016.1"/>
    </source>
</evidence>
<dbReference type="GO" id="GO:0020037">
    <property type="term" value="F:heme binding"/>
    <property type="evidence" value="ECO:0007669"/>
    <property type="project" value="InterPro"/>
</dbReference>
<evidence type="ECO:0000256" key="1">
    <source>
        <dbReference type="ARBA" id="ARBA00001971"/>
    </source>
</evidence>
<accession>A0A5A7TLX8</accession>
<dbReference type="PRINTS" id="PR00463">
    <property type="entry name" value="EP450I"/>
</dbReference>
<keyword evidence="8 13" id="KW-0560">Oxidoreductase</keyword>
<dbReference type="PANTHER" id="PTHR24298:SF800">
    <property type="entry name" value="CYTOCHROME P450 89A2-RELATED"/>
    <property type="match status" value="1"/>
</dbReference>
<dbReference type="PROSITE" id="PS00086">
    <property type="entry name" value="CYTOCHROME_P450"/>
    <property type="match status" value="1"/>
</dbReference>
<comment type="caution">
    <text evidence="14">The sequence shown here is derived from an EMBL/GenBank/DDBJ whole genome shotgun (WGS) entry which is preliminary data.</text>
</comment>
<organism evidence="14 16">
    <name type="scientific">Cucumis melo var. makuwa</name>
    <name type="common">Oriental melon</name>
    <dbReference type="NCBI Taxonomy" id="1194695"/>
    <lineage>
        <taxon>Eukaryota</taxon>
        <taxon>Viridiplantae</taxon>
        <taxon>Streptophyta</taxon>
        <taxon>Embryophyta</taxon>
        <taxon>Tracheophyta</taxon>
        <taxon>Spermatophyta</taxon>
        <taxon>Magnoliopsida</taxon>
        <taxon>eudicotyledons</taxon>
        <taxon>Gunneridae</taxon>
        <taxon>Pentapetalae</taxon>
        <taxon>rosids</taxon>
        <taxon>fabids</taxon>
        <taxon>Cucurbitales</taxon>
        <taxon>Cucurbitaceae</taxon>
        <taxon>Benincaseae</taxon>
        <taxon>Cucumis</taxon>
    </lineage>
</organism>
<dbReference type="Gene3D" id="1.10.630.10">
    <property type="entry name" value="Cytochrome P450"/>
    <property type="match status" value="1"/>
</dbReference>
<reference evidence="16 17" key="1">
    <citation type="submission" date="2019-08" db="EMBL/GenBank/DDBJ databases">
        <title>Draft genome sequences of two oriental melons (Cucumis melo L. var makuwa).</title>
        <authorList>
            <person name="Kwon S.-Y."/>
        </authorList>
    </citation>
    <scope>NUCLEOTIDE SEQUENCE [LARGE SCALE GENOMIC DNA]</scope>
    <source>
        <strain evidence="17">cv. Chang Bougi</strain>
        <strain evidence="16">cv. SW 3</strain>
        <tissue evidence="14">Leaf</tissue>
    </source>
</reference>
<evidence type="ECO:0000313" key="17">
    <source>
        <dbReference type="Proteomes" id="UP000321947"/>
    </source>
</evidence>
<evidence type="ECO:0000256" key="13">
    <source>
        <dbReference type="RuleBase" id="RU000461"/>
    </source>
</evidence>
<dbReference type="EMBL" id="SSTD01013523">
    <property type="protein sequence ID" value="TYK06503.1"/>
    <property type="molecule type" value="Genomic_DNA"/>
</dbReference>
<gene>
    <name evidence="15" type="ORF">E5676_scaffold70G00340</name>
    <name evidence="14" type="ORF">E6C27_scaffold75G00930</name>
</gene>
<dbReference type="Pfam" id="PF00067">
    <property type="entry name" value="p450"/>
    <property type="match status" value="2"/>
</dbReference>
<keyword evidence="5" id="KW-0812">Transmembrane</keyword>
<dbReference type="InterPro" id="IPR001128">
    <property type="entry name" value="Cyt_P450"/>
</dbReference>
<dbReference type="PANTHER" id="PTHR24298">
    <property type="entry name" value="FLAVONOID 3'-MONOOXYGENASE-RELATED"/>
    <property type="match status" value="1"/>
</dbReference>
<dbReference type="STRING" id="1194695.A0A5A7TLX8"/>
<keyword evidence="7" id="KW-1133">Transmembrane helix</keyword>
<evidence type="ECO:0000256" key="3">
    <source>
        <dbReference type="ARBA" id="ARBA00010617"/>
    </source>
</evidence>
<dbReference type="AlphaFoldDB" id="A0A5A7TLX8"/>
<evidence type="ECO:0000256" key="8">
    <source>
        <dbReference type="ARBA" id="ARBA00023002"/>
    </source>
</evidence>
<dbReference type="FunFam" id="1.10.630.10:FF:000012">
    <property type="entry name" value="Cytochrome P450 family protein"/>
    <property type="match status" value="1"/>
</dbReference>
<dbReference type="InterPro" id="IPR036396">
    <property type="entry name" value="Cyt_P450_sf"/>
</dbReference>
<dbReference type="GO" id="GO:0016020">
    <property type="term" value="C:membrane"/>
    <property type="evidence" value="ECO:0007669"/>
    <property type="project" value="UniProtKB-SubCell"/>
</dbReference>
<protein>
    <submittedName>
        <fullName evidence="14">Cytochrome P450 89A2</fullName>
    </submittedName>
</protein>
<name>A0A5A7TLX8_CUCMM</name>
<keyword evidence="6 12" id="KW-0479">Metal-binding</keyword>
<dbReference type="SUPFAM" id="SSF48264">
    <property type="entry name" value="Cytochrome P450"/>
    <property type="match status" value="1"/>
</dbReference>
<comment type="subcellular location">
    <subcellularLocation>
        <location evidence="2">Membrane</location>
        <topology evidence="2">Single-pass membrane protein</topology>
    </subcellularLocation>
</comment>
<dbReference type="OrthoDB" id="1055148at2759"/>
<comment type="cofactor">
    <cofactor evidence="1 12">
        <name>heme</name>
        <dbReference type="ChEBI" id="CHEBI:30413"/>
    </cofactor>
</comment>
<evidence type="ECO:0000313" key="15">
    <source>
        <dbReference type="EMBL" id="TYK06503.1"/>
    </source>
</evidence>
<keyword evidence="11" id="KW-0472">Membrane</keyword>
<dbReference type="InterPro" id="IPR017972">
    <property type="entry name" value="Cyt_P450_CS"/>
</dbReference>
<dbReference type="GO" id="GO:0005506">
    <property type="term" value="F:iron ion binding"/>
    <property type="evidence" value="ECO:0007669"/>
    <property type="project" value="InterPro"/>
</dbReference>
<dbReference type="InterPro" id="IPR002401">
    <property type="entry name" value="Cyt_P450_E_grp-I"/>
</dbReference>
<dbReference type="CDD" id="cd11075">
    <property type="entry name" value="CYP77_89"/>
    <property type="match status" value="1"/>
</dbReference>
<sequence>MEIWFILLISFSICSLLTSIFTLVHTSSKLPPGPPSIPILTNIQWLRKSTLHIESLLRNFVAKYGPIITLPVGTRPVVFIADPSIAHKALVLNGALFADRPPALPVAKIMSSNQHNINSASYGPLWRLLRRNLTSQILHPSRLKSFSKARKWVLDVLINRFVSHSELGNPVCVIEHFQYAMFCLLVLMCFGDKLEESQIKEIEDVHRVILLNFQSFSNLDLANSAKTEDKEDFVLSYVDTLLDLELPEEDNRKLTDEEMVTLCSEFLTGGTDTTATALQWIMANLVKNPEIQNKLLSEMKRVMGDGSREEVNEEDLEKLPYLKAIVLEGLRRHPPGHFVLPHAVKEDTILENYVIPKNGTVNFMVAEIGWDPKVWEDPMAFKPERFMKGNEGGVEFDITGSKEIKMMPFGAGRRMCPGLGLAILHLEYFIANLVWRFEWKEVKGEEVSLLEKVEFTVVMEKPLKANIFPR</sequence>
<evidence type="ECO:0000256" key="9">
    <source>
        <dbReference type="ARBA" id="ARBA00023004"/>
    </source>
</evidence>
<evidence type="ECO:0000256" key="10">
    <source>
        <dbReference type="ARBA" id="ARBA00023033"/>
    </source>
</evidence>
<dbReference type="GO" id="GO:0016709">
    <property type="term" value="F:oxidoreductase activity, acting on paired donors, with incorporation or reduction of molecular oxygen, NAD(P)H as one donor, and incorporation of one atom of oxygen"/>
    <property type="evidence" value="ECO:0007669"/>
    <property type="project" value="TreeGrafter"/>
</dbReference>
<comment type="similarity">
    <text evidence="3 13">Belongs to the cytochrome P450 family.</text>
</comment>
<dbReference type="EMBL" id="SSTE01015881">
    <property type="protein sequence ID" value="KAA0043016.1"/>
    <property type="molecule type" value="Genomic_DNA"/>
</dbReference>
<dbReference type="InterPro" id="IPR051103">
    <property type="entry name" value="Plant_metabolite_P450s"/>
</dbReference>